<keyword evidence="2" id="KW-0812">Transmembrane</keyword>
<evidence type="ECO:0000256" key="2">
    <source>
        <dbReference type="SAM" id="Phobius"/>
    </source>
</evidence>
<dbReference type="InterPro" id="IPR013425">
    <property type="entry name" value="Autotrns_rpt"/>
</dbReference>
<organism evidence="3 4">
    <name type="scientific">Prosthecobacter debontii</name>
    <dbReference type="NCBI Taxonomy" id="48467"/>
    <lineage>
        <taxon>Bacteria</taxon>
        <taxon>Pseudomonadati</taxon>
        <taxon>Verrucomicrobiota</taxon>
        <taxon>Verrucomicrobiia</taxon>
        <taxon>Verrucomicrobiales</taxon>
        <taxon>Verrucomicrobiaceae</taxon>
        <taxon>Prosthecobacter</taxon>
    </lineage>
</organism>
<reference evidence="4" key="1">
    <citation type="submission" date="2017-02" db="EMBL/GenBank/DDBJ databases">
        <authorList>
            <person name="Varghese N."/>
            <person name="Submissions S."/>
        </authorList>
    </citation>
    <scope>NUCLEOTIDE SEQUENCE [LARGE SCALE GENOMIC DNA]</scope>
    <source>
        <strain evidence="4">ATCC 700200</strain>
    </source>
</reference>
<gene>
    <name evidence="3" type="ORF">SAMN02745166_02659</name>
</gene>
<keyword evidence="2" id="KW-1133">Transmembrane helix</keyword>
<feature type="transmembrane region" description="Helical" evidence="2">
    <location>
        <begin position="5338"/>
        <end position="5365"/>
    </location>
</feature>
<dbReference type="Pfam" id="PF12951">
    <property type="entry name" value="PATR"/>
    <property type="match status" value="23"/>
</dbReference>
<dbReference type="OrthoDB" id="199739at2"/>
<dbReference type="SUPFAM" id="SSF51126">
    <property type="entry name" value="Pectin lyase-like"/>
    <property type="match status" value="2"/>
</dbReference>
<dbReference type="STRING" id="48467.SAMN02745166_02659"/>
<accession>A0A1T4Y829</accession>
<keyword evidence="1" id="KW-0732">Signal</keyword>
<evidence type="ECO:0000313" key="3">
    <source>
        <dbReference type="EMBL" id="SKA97994.1"/>
    </source>
</evidence>
<proteinExistence type="predicted"/>
<dbReference type="EMBL" id="FUYE01000008">
    <property type="protein sequence ID" value="SKA97994.1"/>
    <property type="molecule type" value="Genomic_DNA"/>
</dbReference>
<evidence type="ECO:0000313" key="4">
    <source>
        <dbReference type="Proteomes" id="UP000190774"/>
    </source>
</evidence>
<evidence type="ECO:0000256" key="1">
    <source>
        <dbReference type="ARBA" id="ARBA00022729"/>
    </source>
</evidence>
<dbReference type="InterPro" id="IPR011050">
    <property type="entry name" value="Pectin_lyase_fold/virulence"/>
</dbReference>
<name>A0A1T4Y829_9BACT</name>
<dbReference type="InterPro" id="IPR013424">
    <property type="entry name" value="Ice-binding_C"/>
</dbReference>
<dbReference type="NCBIfam" id="TIGR02601">
    <property type="entry name" value="autotrns_rpt"/>
    <property type="match status" value="17"/>
</dbReference>
<dbReference type="NCBIfam" id="TIGR02595">
    <property type="entry name" value="PEP_CTERM"/>
    <property type="match status" value="1"/>
</dbReference>
<dbReference type="Gene3D" id="2.160.20.20">
    <property type="match status" value="1"/>
</dbReference>
<protein>
    <submittedName>
        <fullName evidence="3">PEP-CTERM protein-sorting domain-containing protein</fullName>
    </submittedName>
</protein>
<sequence length="5370" mass="527725">MLSSDLPNECPRLFLYFAMTTLRRNRFIINVFLTLLICSWQVAKPLRAATYTWSPTASGTYSWGTDSFWIPSTGFPFESGDVANLTNAITGNQTINLDQVIKLGALNIGGGSGAETFTLAGGTGGYLIFDGAGPLTINKSAGGADTISAGIQFNDDLTITNDALSANVLTLSGGMRSILSDVIFAGSGNTTVVTTAIVTGGNLIKNGTGLLNLNVGNTYAGATTINQGTLTVSSTTGLPIRSAVTIASGAIMEVNNAFTIGSLSGSGLVTNTSTTSRILTIGRDDTNTTFSGTISPTTTARVAITKVGAGTLTLAPTVASTYTGNTVINGGAILLDFTAGSLSSILASGSALTIGGGNLALKGRSGATVSQSMGNFTLGASGGSILMDNNGGTSTTLALGTITSSAAGGSLLVSSPANTTVTFNQALNTATTVNGRVVFTDGAGAYNWAANTGVNTATVGLSTYTDVAGSTMAASNTVNSRIDSTVVGEITSVTNPTSTTNSLKINAGASGQSLAIGTNGLVLTSGGLLFTGANNYTISGSTGTLKSNTATNSDLVIHQYGSGTLTISAAIANGIGNSTLTKAGTGKLVLTGTNTFTGGIFINGGTLSFSTVANGAGGLGAGVATAVTIGDGATLQYTGATGTIASGTSAGSHTFALTGGMATIEVTNAATALTFAGAVTGTTGGGFNKTGPGTLVLAATGTYVGPTNIVEGTLQMGNGANGITSSSPVTIASIATLDMLASAGSQTLTVGSIAGSGTIVNSGTSTKTLAVGGNNTSTTFSGIFAAGGAAGNVLTKTGTGTLTLANTTTSAWTGGTNVNGGILRLAVSNALSSTGTMVIANAAGPARLELDPGVAQTLAAITINGSSSAATSQGNIILGLGSVLTLGGTLTVNNNNNPQASMITGAGTVALSATRTFAVNNSTAVPNNLPELTVTVPLTSTGGITKSGNGNMLLSGNNTFTGTLTVGGLGTVWMTGDNIAMTGATTLNAGTLVLDYTAENAVKVGTGALSLLGGELVMNGNAGDNSSHTVASTTFAAGGAATVTLNAGSGQEIVLNLGALTRAVGAGAGTVRFNLPDGIQSATHGVTTTTLNNATTGLLGAGAAFATVTDSSGTNFAINATNTAGGNIVGITSTVSDDVNAWSAGLNATDAGGYTGSLASSLSLNTLRFNAAGASTVTIANGETLTIGSGGILQTSNVTGISSITGGRLTSGLSGDLIFIVDGSQYLDVSSTIAAGDTIAKSGKGTLRLTGVNTSSGTITIQDGTIELTGGKSIADSTSVALLNLGGSPTLSLLAGQTETIGALSGGGSSSSANVLLGASSVLTLNQVSNSTYSGAFTVPANATIIKNGTGTLTYNGNSSVSFAGKLIINGGVMVLSGSGVGRLGTLDIVVNGSELQNLQDQSSSQDRLANTGVVTLNNTAGTNGLHLNASNNGARGDTMGTIALGAGQNVITLNGSGGSSAVGTLTVGNAIPLTRDNNATALVRGRSLGASSGQRGQLILSNAPTGTLAAIGGGGAAATTTISIFPYLIGHSTSGTPGTTELGNTFVMNTGTTNGLRPLSTASGAGAEYIFDQAGYNGMTASSTNNVRFTATPTGSLTAVSGARTINALAIDSTSAAVTVTGPASDSLMLTAGALLSTGASANNTALTGFSGITTNTSEYIVFVTNDRFTLGSPLTTTGAALTKASAGTLVLNGLTNSYTGGTYFNEGAIEINALGALGSGNLNFFGGALRWATGSAFDVSTRTINFGSGGGIFDTNGNNVVLANVFGNNTTGGMTKAGLGSLTLNATPAYTGNTTINGGSLVLGLNQAIPNTGLVLGGGTLNLAGFNASVPTLTLSGADSLITGSGVLTVTGEIIANQGRVDSILSGSANFIKQTAGQTVVLTNALNNYTGYTHIQDGSLSIPSVPVAGVPGYLGNQTGDNATIRLGQGTTTGMLVVTGAGGTINRNFDLVGTTGGGGIDNDGTSAVTLNGTITSTTAGSKSLVLAGDSTGFVNVFAGSFSSNIATLGITKNEASTWSIPGNYTYTGNTVVNGGVLNISGSITGNTTSSTLAYGGNAGNAVVNVSGDMTLFSTTGGNASGAVAVYNQTAGTVTVTPGTGNSQYVARAAGSYGYFNLTGGTYKNSNRWDTNASGSLGSALNTATSSVGVVYVGGTGFLDHTNAEWFINGYSLGQITVAGNGAIDHTGSNNPFAIFMDSTTTGGTYGVLNLAGGTVTVGAQPIRFGNNTTNGSGNTGFVNLAGGTLSVGSAISSSVNASGANNAYLAFSGGTLKFTGSVSSWIPASTAGITYTATLFGAIDNSSVSGAPSFGGGLTVDTNGFNTTLNDSSSVLKGASGTGVTQANLQVTGGSGYVGAPAVVFSTAGVVAGGTPAAGYALISNGAVTGIVITNPGTYTAGTVPTITLSGGGGTGASVTSLPLNTANVSGGLTKTGDGVLTLTGVQTYSGATVVNGGALSVASNVLPNTSSLRVGETGSASFNLYPDGVGSTMTLALNANIILGGTSTGGSLGFQLGTTSDRIQLNGGNLIINAGGGYIDAIAGSGFDLGSYQVITGAASITGTPQLGSLPGGYMYSLSTTSSSVTLNVLSTAASGDVYWTGDVNNSWATLAGGNTNWSLAANGVGDAGFTPGVGNVVNFSASNVVASPITTTLDNNYSIQGLKFLSSTTSGITIAAGSLGSLTLGSDGIVMQPGAAANVAISVPVALSTSQTWTVDDTTSLLSVSGVVSGAGNLTINGGGTVMLSGVNTFTGNVLIDGAGSTLSVAVSQLNNADANSPIGAAGAHSYTLQNGGIFSLSSANTLNPTAASGKSFVIGSGGGTIDVGNASGILQLDDANQFYLTPGTTLTKTGVGTLLLGSTTDANVAASTTVVVNGGTLRLQAAGSLGTTNKSLINLASGTLDIRINSGAILANNVVVTGDSTISTGRTTASNANITQTLGVLVIGNNTLNYINGNGNTAPGVANLTFGNTVLVGTPTFNVNNVNGAGVGTLTLGSVVGTGFGINKTGAGILLMSAGNTYTGPTNVLAGTLQLSRLTSLYNNNLASWTTSNIVVESGATLGVNVGGSGEFTSAELDTLLGLGNATGGFKNGSAIALDTTNAANGHFVYDSDIANTNGGANAIGVTKSGTGTLTLTGTQTYTGPTTITGGALAGNLGVGNLVLKGGVYEGSGTFTSALGTGDGQVQWAVGANGGFSARGGDLTVLLGGSATSLTWDSTANFVSSTGQLLFGSTTSDSTVFFPHSINLNGAVRTIQVVDNPSSASEKTVLSGRLSGVNGGINKTGTGVLELAAANTYTGTTTLTLGTLQLNNASNGGLGSGQLVLTAGTLQALMPGISLTNDVSLTAVTVSGDQSLTLNGTVTGLTGGSRTLTSSINGGTLTLGNVAINTDTASARTLTLAGTGATTINGVISNGNGNTQANSLSITNTGLTTLNGTNTYTGNTTINVGIGSVVLASNGKIGTGNLTVNSGDLTIGSSQDQSVALLTMAGGAAGSDSLITIGTGRKLSVTGVTYSGTNNNLTSVINGAGTLDLGTVGITVNIANSTVADIDMSWEMNTLIGSGLFTKDGAGTLDLRGVTNNNYAATGYQINAGAILGLNAITANLILNGGVYEGSGSFTRALGTGNNQVQWLANGGGFSARGADLSVTLSGAANPLVWGSTTNFVPSGAPLIFGSVTADSAVTFTHNIDLNGGSRTVQVVDNTALTTDLAILPGVISNGSLVKTGTGILRLTGNNTFTGGITITQGTLEFSTVSNNGGAASHLGQGSDGISLGGGILSFIGNVDQSTNRAISVTAASSLFANGTSDASITYTGAITTTANIGLTLGGSGKGIISGGVTVAPPASGTATADITVTGGNWTLTGGATSIADDFLINNGTVTLQDTVVTVNDDIVVTGASTVLNLNTTGVWNAASPSGTSSGLYARGGAVINLNAHDINGAANANGLDFILLADGTTSGTGTLNTNIYNITTPRLDIGSIADGYEGAVLGSGTVTVTYTGNDWLSGIRLFRGSIEADLAGVASILKQGMSDVTLKGDNSGLTATVASRLDSGNLILDYSLDNNSKLSTAAALDMRGGTLTLNGGVLDHTIQNVASFTLANGGANQINVNGTATYTTTLNLGAITRAASAGTIRFVTGLGGVITTTTTNNATTGLLGTGTAFSTINDGTGTYFAINDGANKIVALTYAAAKNDISTWLTGDHVTNAGAGFTGTVNVANINSLRFDAATGSTITIESIGNLTIGSGGILQTENVTTGPTVITGGRLISGTGELVVTTDSTSSSFRISSYLSGTTVLTKAGAGTLILDGSNHYGGNTNLQNGTIQVSGGNAIGDRSVVTLADDHFSTLELLDSETIGSLQGGSATTGLNNLALVSVGSNTLTINQISTTTYAGVISGDGRIVKTGASTLSLSGVNTFTGDLIVNQGQLTLGSRTIANFTNVGSVTLNAGSMLLDFTGGNESSANKINNNAPVTMINTGGIDGLRANNDRNDANKAESIGALTFLGGANTVTVSASNTSGTTQRNMTITAASLIRSNRATLLVRGQNLGTTSTTPGDPIHTGRFVAATVPTLTGGAGAAGTSTLSILPWAIGSNSITGTGNSFITHATTTGFRPLDLSTEYEQLTAAGGITLFNNVRYSSAADLTLDASTARIMNSLFIDNTSTTAGITLAGAGALLNINSGAFLITGTQGVTLSGFSGITTGTSNEYIFHVPNTATAGVTVSSPFTSLGASLTKSGAGTLILTSTGSSYTGPTTVNQGVLQIDSLNKLGSMGIGGLVFNAGVLKFGAAFDVSAAPVTFGVAATSTVETTTGGTFDTNGFNIVLANSIGNGGNGGFTKIGAGTLTLNAVAKYAGATTLTTGTLVYGVSNALPTTTDLTMSASTTLTLGSNSAQLRGLNLLGSAAIGGSAPLTFTGNVLQTGGSYTLTLTNTQATVFDGDYLQLTDTATARTLTLSSTGPVTINSAIIDGPGAASAFTKSGAGTIELTGANVYNGTTTNSTGTMILSGSNAGTGGTTLTSGTLQLNNNNNGGLASGTLTLTTGTVQTLNAARTISNNTIVGGSVTVSGVGLTINGSFTNSGGSRTLTNNTTTGNALNLAGSVYLSEATATGRTLTITGTGSTIISGVISNFNGSGIAGGLIKSGTGVLTLSGANLYTGPTSLDVGTLLVNNSTGSAIGSGNLTAAASTVFGGIGSISGSLTTSGSISPGSFDASNVSMIGQLTVGTLTANTGSSLFLQVGGATLIDADGVSAYLSSPSTFAVPASWTNSYESGTTQHDQLYVSGSASPTLNSTITVSSSFLNSYNPSYGAIFQVVDWASLGTNNIAGTQTFNLPALTGGLSWNTDLFKSYGVLMVVGVVPEPSRLLLVMLGLLLVFARRRRR</sequence>
<keyword evidence="4" id="KW-1185">Reference proteome</keyword>
<keyword evidence="2" id="KW-0472">Membrane</keyword>
<dbReference type="Proteomes" id="UP000190774">
    <property type="component" value="Unassembled WGS sequence"/>
</dbReference>
<dbReference type="InterPro" id="IPR012332">
    <property type="entry name" value="Autotransporter_pectin_lyase_C"/>
</dbReference>